<dbReference type="Proteomes" id="UP000800038">
    <property type="component" value="Unassembled WGS sequence"/>
</dbReference>
<protein>
    <submittedName>
        <fullName evidence="2">Uncharacterized protein</fullName>
    </submittedName>
</protein>
<organism evidence="2 3">
    <name type="scientific">Clathrospora elynae</name>
    <dbReference type="NCBI Taxonomy" id="706981"/>
    <lineage>
        <taxon>Eukaryota</taxon>
        <taxon>Fungi</taxon>
        <taxon>Dikarya</taxon>
        <taxon>Ascomycota</taxon>
        <taxon>Pezizomycotina</taxon>
        <taxon>Dothideomycetes</taxon>
        <taxon>Pleosporomycetidae</taxon>
        <taxon>Pleosporales</taxon>
        <taxon>Diademaceae</taxon>
        <taxon>Clathrospora</taxon>
    </lineage>
</organism>
<keyword evidence="3" id="KW-1185">Reference proteome</keyword>
<gene>
    <name evidence="2" type="ORF">EJ02DRAFT_429207</name>
</gene>
<dbReference type="OrthoDB" id="5410741at2759"/>
<reference evidence="2" key="1">
    <citation type="journal article" date="2020" name="Stud. Mycol.">
        <title>101 Dothideomycetes genomes: a test case for predicting lifestyles and emergence of pathogens.</title>
        <authorList>
            <person name="Haridas S."/>
            <person name="Albert R."/>
            <person name="Binder M."/>
            <person name="Bloem J."/>
            <person name="Labutti K."/>
            <person name="Salamov A."/>
            <person name="Andreopoulos B."/>
            <person name="Baker S."/>
            <person name="Barry K."/>
            <person name="Bills G."/>
            <person name="Bluhm B."/>
            <person name="Cannon C."/>
            <person name="Castanera R."/>
            <person name="Culley D."/>
            <person name="Daum C."/>
            <person name="Ezra D."/>
            <person name="Gonzalez J."/>
            <person name="Henrissat B."/>
            <person name="Kuo A."/>
            <person name="Liang C."/>
            <person name="Lipzen A."/>
            <person name="Lutzoni F."/>
            <person name="Magnuson J."/>
            <person name="Mondo S."/>
            <person name="Nolan M."/>
            <person name="Ohm R."/>
            <person name="Pangilinan J."/>
            <person name="Park H.-J."/>
            <person name="Ramirez L."/>
            <person name="Alfaro M."/>
            <person name="Sun H."/>
            <person name="Tritt A."/>
            <person name="Yoshinaga Y."/>
            <person name="Zwiers L.-H."/>
            <person name="Turgeon B."/>
            <person name="Goodwin S."/>
            <person name="Spatafora J."/>
            <person name="Crous P."/>
            <person name="Grigoriev I."/>
        </authorList>
    </citation>
    <scope>NUCLEOTIDE SEQUENCE</scope>
    <source>
        <strain evidence="2">CBS 161.51</strain>
    </source>
</reference>
<evidence type="ECO:0000256" key="1">
    <source>
        <dbReference type="SAM" id="Coils"/>
    </source>
</evidence>
<dbReference type="AlphaFoldDB" id="A0A6A5SAT9"/>
<feature type="coiled-coil region" evidence="1">
    <location>
        <begin position="118"/>
        <end position="149"/>
    </location>
</feature>
<keyword evidence="1" id="KW-0175">Coiled coil</keyword>
<evidence type="ECO:0000313" key="2">
    <source>
        <dbReference type="EMBL" id="KAF1934597.1"/>
    </source>
</evidence>
<accession>A0A6A5SAT9</accession>
<evidence type="ECO:0000313" key="3">
    <source>
        <dbReference type="Proteomes" id="UP000800038"/>
    </source>
</evidence>
<dbReference type="EMBL" id="ML976444">
    <property type="protein sequence ID" value="KAF1934597.1"/>
    <property type="molecule type" value="Genomic_DNA"/>
</dbReference>
<sequence>MLHEAGISVSRDTLKPIAHDHRDAYHDYAIVKGVHPKKPELDDNDLRNRERYCLWIFMTYDRLAPKLIFVSYDEIPGGKPVNKYALSYRPPAFWLMICVATSTNMTLKSPNRPRLVSVAEEDEDRKETLKRVRKANEKAHKLIDNKRARAKVVSTQEEHALYEMNPNIVDNNKRAKAAN</sequence>
<proteinExistence type="predicted"/>
<name>A0A6A5SAT9_9PLEO</name>